<organism evidence="3 4">
    <name type="scientific">Beijerinckia indica subsp. indica (strain ATCC 9039 / DSM 1715 / NCIMB 8712)</name>
    <dbReference type="NCBI Taxonomy" id="395963"/>
    <lineage>
        <taxon>Bacteria</taxon>
        <taxon>Pseudomonadati</taxon>
        <taxon>Pseudomonadota</taxon>
        <taxon>Alphaproteobacteria</taxon>
        <taxon>Hyphomicrobiales</taxon>
        <taxon>Beijerinckiaceae</taxon>
        <taxon>Beijerinckia</taxon>
    </lineage>
</organism>
<keyword evidence="1" id="KW-0732">Signal</keyword>
<dbReference type="Proteomes" id="UP000001695">
    <property type="component" value="Chromosome"/>
</dbReference>
<dbReference type="eggNOG" id="COG2353">
    <property type="taxonomic scope" value="Bacteria"/>
</dbReference>
<feature type="chain" id="PRO_5002778687" evidence="1">
    <location>
        <begin position="27"/>
        <end position="191"/>
    </location>
</feature>
<feature type="signal peptide" evidence="1">
    <location>
        <begin position="1"/>
        <end position="26"/>
    </location>
</feature>
<dbReference type="AlphaFoldDB" id="B2IEG1"/>
<evidence type="ECO:0000259" key="2">
    <source>
        <dbReference type="SMART" id="SM00867"/>
    </source>
</evidence>
<protein>
    <submittedName>
        <fullName evidence="3">YceI family protein</fullName>
    </submittedName>
</protein>
<feature type="domain" description="Lipid/polyisoprenoid-binding YceI-like" evidence="2">
    <location>
        <begin position="28"/>
        <end position="188"/>
    </location>
</feature>
<dbReference type="PANTHER" id="PTHR34406">
    <property type="entry name" value="PROTEIN YCEI"/>
    <property type="match status" value="1"/>
</dbReference>
<dbReference type="SUPFAM" id="SSF101874">
    <property type="entry name" value="YceI-like"/>
    <property type="match status" value="1"/>
</dbReference>
<gene>
    <name evidence="3" type="ordered locus">Bind_1935</name>
</gene>
<dbReference type="Gene3D" id="2.40.128.110">
    <property type="entry name" value="Lipid/polyisoprenoid-binding, YceI-like"/>
    <property type="match status" value="1"/>
</dbReference>
<dbReference type="InterPro" id="IPR007372">
    <property type="entry name" value="Lipid/polyisoprenoid-bd_YceI"/>
</dbReference>
<reference evidence="3 4" key="2">
    <citation type="journal article" date="2010" name="J. Bacteriol.">
        <title>Complete genome sequence of Beijerinckia indica subsp. indica.</title>
        <authorList>
            <person name="Tamas I."/>
            <person name="Dedysh S.N."/>
            <person name="Liesack W."/>
            <person name="Stott M.B."/>
            <person name="Alam M."/>
            <person name="Murrell J.C."/>
            <person name="Dunfield P.F."/>
        </authorList>
    </citation>
    <scope>NUCLEOTIDE SEQUENCE [LARGE SCALE GENOMIC DNA]</scope>
    <source>
        <strain evidence="4">ATCC 9039 / DSM 1715 / NCIMB 8712</strain>
    </source>
</reference>
<sequence length="191" mass="20537">MFAVTPSLRRALLGIVLLAPVTHADAADWTIDKAHSTLGFSGTQTGTKFQGHFTRYDGSIHFDPDHPETGHALITIDMASATTGDRQRDEALPGGDWFNTKTFPKATFEIKSFRPINGNNFEALGTLTLRGISHEATLPFALDITGDAAHAKGHLELVRTAFGVGQGTWASGQWVALEVGVDVDLIARQSP</sequence>
<evidence type="ECO:0000313" key="3">
    <source>
        <dbReference type="EMBL" id="ACB95559.1"/>
    </source>
</evidence>
<dbReference type="HOGENOM" id="CLU_071003_5_1_5"/>
<dbReference type="InterPro" id="IPR036761">
    <property type="entry name" value="TTHA0802/YceI-like_sf"/>
</dbReference>
<dbReference type="EMBL" id="CP001016">
    <property type="protein sequence ID" value="ACB95559.1"/>
    <property type="molecule type" value="Genomic_DNA"/>
</dbReference>
<reference evidence="4" key="1">
    <citation type="submission" date="2008-03" db="EMBL/GenBank/DDBJ databases">
        <title>Complete sequence of chromosome of Beijerinckia indica subsp. indica ATCC 9039.</title>
        <authorList>
            <consortium name="US DOE Joint Genome Institute"/>
            <person name="Copeland A."/>
            <person name="Lucas S."/>
            <person name="Lapidus A."/>
            <person name="Glavina del Rio T."/>
            <person name="Dalin E."/>
            <person name="Tice H."/>
            <person name="Bruce D."/>
            <person name="Goodwin L."/>
            <person name="Pitluck S."/>
            <person name="LaButti K."/>
            <person name="Schmutz J."/>
            <person name="Larimer F."/>
            <person name="Land M."/>
            <person name="Hauser L."/>
            <person name="Kyrpides N."/>
            <person name="Mikhailova N."/>
            <person name="Dunfield P.F."/>
            <person name="Dedysh S.N."/>
            <person name="Liesack W."/>
            <person name="Saw J.H."/>
            <person name="Alam M."/>
            <person name="Chen Y."/>
            <person name="Murrell J.C."/>
            <person name="Richardson P."/>
        </authorList>
    </citation>
    <scope>NUCLEOTIDE SEQUENCE [LARGE SCALE GENOMIC DNA]</scope>
    <source>
        <strain evidence="4">ATCC 9039 / DSM 1715 / NCIMB 8712</strain>
    </source>
</reference>
<evidence type="ECO:0000256" key="1">
    <source>
        <dbReference type="SAM" id="SignalP"/>
    </source>
</evidence>
<dbReference type="PANTHER" id="PTHR34406:SF1">
    <property type="entry name" value="PROTEIN YCEI"/>
    <property type="match status" value="1"/>
</dbReference>
<proteinExistence type="predicted"/>
<keyword evidence="4" id="KW-1185">Reference proteome</keyword>
<dbReference type="OrthoDB" id="1247465at2"/>
<dbReference type="SMART" id="SM00867">
    <property type="entry name" value="YceI"/>
    <property type="match status" value="1"/>
</dbReference>
<dbReference type="Pfam" id="PF04264">
    <property type="entry name" value="YceI"/>
    <property type="match status" value="1"/>
</dbReference>
<name>B2IEG1_BEII9</name>
<dbReference type="KEGG" id="bid:Bind_1935"/>
<dbReference type="STRING" id="395963.Bind_1935"/>
<evidence type="ECO:0000313" key="4">
    <source>
        <dbReference type="Proteomes" id="UP000001695"/>
    </source>
</evidence>
<accession>B2IEG1</accession>
<dbReference type="RefSeq" id="WP_012384916.1">
    <property type="nucleotide sequence ID" value="NC_010581.1"/>
</dbReference>